<sequence length="111" mass="12693">MPGGDTDFTINDVCITTDPVINFIYAGFMPLCEGFNIAIMLFIYKFFDAGQCAIFHKLWIPCEIILLNNMTLLNDRNIPVISFPEDNVTMEYENRELAFSPTPHEYTKNAT</sequence>
<organism evidence="2">
    <name type="scientific">Serratia fonticola</name>
    <dbReference type="NCBI Taxonomy" id="47917"/>
    <lineage>
        <taxon>Bacteria</taxon>
        <taxon>Pseudomonadati</taxon>
        <taxon>Pseudomonadota</taxon>
        <taxon>Gammaproteobacteria</taxon>
        <taxon>Enterobacterales</taxon>
        <taxon>Yersiniaceae</taxon>
        <taxon>Serratia</taxon>
    </lineage>
</organism>
<name>A0A559TBI5_SERFO</name>
<gene>
    <name evidence="2" type="ORF">FHU10_4633</name>
</gene>
<keyword evidence="1" id="KW-1133">Transmembrane helix</keyword>
<reference evidence="2" key="2">
    <citation type="submission" date="2019-08" db="EMBL/GenBank/DDBJ databases">
        <title>Investigation of anaerobic lignin degradation for improved lignocellulosic biofuels.</title>
        <authorList>
            <person name="Deangelis K.PhD."/>
        </authorList>
    </citation>
    <scope>NUCLEOTIDE SEQUENCE [LARGE SCALE GENOMIC DNA]</scope>
    <source>
        <strain evidence="2">128R</strain>
    </source>
</reference>
<comment type="caution">
    <text evidence="2">The sequence shown here is derived from an EMBL/GenBank/DDBJ whole genome shotgun (WGS) entry which is preliminary data.</text>
</comment>
<evidence type="ECO:0000256" key="1">
    <source>
        <dbReference type="SAM" id="Phobius"/>
    </source>
</evidence>
<accession>A0A559TBI5</accession>
<dbReference type="AlphaFoldDB" id="A0A559TBI5"/>
<evidence type="ECO:0000313" key="2">
    <source>
        <dbReference type="EMBL" id="TVZ71973.1"/>
    </source>
</evidence>
<protein>
    <submittedName>
        <fullName evidence="2">Uncharacterized protein</fullName>
    </submittedName>
</protein>
<reference evidence="2" key="1">
    <citation type="submission" date="2019-06" db="EMBL/GenBank/DDBJ databases">
        <authorList>
            <person name="Deangelis K."/>
            <person name="Huntemann M."/>
            <person name="Clum A."/>
            <person name="Pillay M."/>
            <person name="Palaniappan K."/>
            <person name="Varghese N."/>
            <person name="Mikhailova N."/>
            <person name="Stamatis D."/>
            <person name="Reddy T."/>
            <person name="Daum C."/>
            <person name="Shapiro N."/>
            <person name="Ivanova N."/>
            <person name="Kyrpides N."/>
            <person name="Woyke T."/>
        </authorList>
    </citation>
    <scope>NUCLEOTIDE SEQUENCE [LARGE SCALE GENOMIC DNA]</scope>
    <source>
        <strain evidence="2">128R</strain>
    </source>
</reference>
<keyword evidence="1" id="KW-0472">Membrane</keyword>
<feature type="transmembrane region" description="Helical" evidence="1">
    <location>
        <begin position="20"/>
        <end position="44"/>
    </location>
</feature>
<proteinExistence type="predicted"/>
<dbReference type="EMBL" id="VISQ01000001">
    <property type="protein sequence ID" value="TVZ71973.1"/>
    <property type="molecule type" value="Genomic_DNA"/>
</dbReference>
<keyword evidence="1" id="KW-0812">Transmembrane</keyword>